<organism evidence="1 2">
    <name type="scientific">Octopus vulgaris</name>
    <name type="common">Common octopus</name>
    <dbReference type="NCBI Taxonomy" id="6645"/>
    <lineage>
        <taxon>Eukaryota</taxon>
        <taxon>Metazoa</taxon>
        <taxon>Spiralia</taxon>
        <taxon>Lophotrochozoa</taxon>
        <taxon>Mollusca</taxon>
        <taxon>Cephalopoda</taxon>
        <taxon>Coleoidea</taxon>
        <taxon>Octopodiformes</taxon>
        <taxon>Octopoda</taxon>
        <taxon>Incirrata</taxon>
        <taxon>Octopodidae</taxon>
        <taxon>Octopus</taxon>
    </lineage>
</organism>
<reference evidence="1" key="1">
    <citation type="submission" date="2023-08" db="EMBL/GenBank/DDBJ databases">
        <authorList>
            <person name="Alioto T."/>
            <person name="Alioto T."/>
            <person name="Gomez Garrido J."/>
        </authorList>
    </citation>
    <scope>NUCLEOTIDE SEQUENCE</scope>
</reference>
<gene>
    <name evidence="1" type="ORF">OCTVUL_1B012248</name>
</gene>
<proteinExistence type="predicted"/>
<sequence length="84" mass="9748">MHEHQLLQWDTTAMAVALKHYNTNSDTGTPLKQHYWTLTALDKQCHHNSPKGHTDPTRPLCYHDVMMEHGEKNLQEIDITGEKQ</sequence>
<dbReference type="Proteomes" id="UP001162480">
    <property type="component" value="Chromosome 14"/>
</dbReference>
<protein>
    <submittedName>
        <fullName evidence="1">Uncharacterized protein</fullName>
    </submittedName>
</protein>
<evidence type="ECO:0000313" key="2">
    <source>
        <dbReference type="Proteomes" id="UP001162480"/>
    </source>
</evidence>
<dbReference type="AlphaFoldDB" id="A0AA36FCU0"/>
<name>A0AA36FCU0_OCTVU</name>
<accession>A0AA36FCU0</accession>
<evidence type="ECO:0000313" key="1">
    <source>
        <dbReference type="EMBL" id="CAI9733430.1"/>
    </source>
</evidence>
<dbReference type="EMBL" id="OX597827">
    <property type="protein sequence ID" value="CAI9733430.1"/>
    <property type="molecule type" value="Genomic_DNA"/>
</dbReference>
<keyword evidence="2" id="KW-1185">Reference proteome</keyword>